<dbReference type="Proteomes" id="UP001562425">
    <property type="component" value="Unassembled WGS sequence"/>
</dbReference>
<dbReference type="EMBL" id="JBEHCU010006593">
    <property type="protein sequence ID" value="KAL1396753.1"/>
    <property type="molecule type" value="Genomic_DNA"/>
</dbReference>
<evidence type="ECO:0000313" key="2">
    <source>
        <dbReference type="Proteomes" id="UP001562425"/>
    </source>
</evidence>
<organism evidence="1 2">
    <name type="scientific">Culex pipiens pipiens</name>
    <name type="common">Northern house mosquito</name>
    <dbReference type="NCBI Taxonomy" id="38569"/>
    <lineage>
        <taxon>Eukaryota</taxon>
        <taxon>Metazoa</taxon>
        <taxon>Ecdysozoa</taxon>
        <taxon>Arthropoda</taxon>
        <taxon>Hexapoda</taxon>
        <taxon>Insecta</taxon>
        <taxon>Pterygota</taxon>
        <taxon>Neoptera</taxon>
        <taxon>Endopterygota</taxon>
        <taxon>Diptera</taxon>
        <taxon>Nematocera</taxon>
        <taxon>Culicoidea</taxon>
        <taxon>Culicidae</taxon>
        <taxon>Culicinae</taxon>
        <taxon>Culicini</taxon>
        <taxon>Culex</taxon>
        <taxon>Culex</taxon>
    </lineage>
</organism>
<sequence>MICLKLWGVKTSLSKQIVQVYPEFECSELSEESLSVRWQILAQDHVVLSSVVFTGKKLPLTTLFQSLIKLTSANNSA</sequence>
<evidence type="ECO:0000313" key="1">
    <source>
        <dbReference type="EMBL" id="KAL1396753.1"/>
    </source>
</evidence>
<name>A0ABD1DAR5_CULPP</name>
<proteinExistence type="predicted"/>
<keyword evidence="2" id="KW-1185">Reference proteome</keyword>
<comment type="caution">
    <text evidence="1">The sequence shown here is derived from an EMBL/GenBank/DDBJ whole genome shotgun (WGS) entry which is preliminary data.</text>
</comment>
<reference evidence="1 2" key="1">
    <citation type="submission" date="2024-05" db="EMBL/GenBank/DDBJ databases">
        <title>Culex pipiens pipiens assembly and annotation.</title>
        <authorList>
            <person name="Alout H."/>
            <person name="Durand T."/>
        </authorList>
    </citation>
    <scope>NUCLEOTIDE SEQUENCE [LARGE SCALE GENOMIC DNA]</scope>
    <source>
        <strain evidence="1">HA-2024</strain>
        <tissue evidence="1">Whole body</tissue>
    </source>
</reference>
<protein>
    <submittedName>
        <fullName evidence="1">Uncharacterized protein</fullName>
    </submittedName>
</protein>
<dbReference type="AlphaFoldDB" id="A0ABD1DAR5"/>
<gene>
    <name evidence="1" type="ORF">pipiens_010295</name>
</gene>
<accession>A0ABD1DAR5</accession>